<dbReference type="AlphaFoldDB" id="Q5GY79"/>
<evidence type="ECO:0000313" key="2">
    <source>
        <dbReference type="EMBL" id="AAW76342.1"/>
    </source>
</evidence>
<gene>
    <name evidence="2" type="ordered locus">XOO3088</name>
</gene>
<protein>
    <recommendedName>
        <fullName evidence="4">Stress-induced protein</fullName>
    </recommendedName>
</protein>
<dbReference type="InterPro" id="IPR052590">
    <property type="entry name" value="Stress/Virulence-Domain"/>
</dbReference>
<feature type="region of interest" description="Disordered" evidence="1">
    <location>
        <begin position="21"/>
        <end position="115"/>
    </location>
</feature>
<name>Q5GY79_XANOR</name>
<proteinExistence type="predicted"/>
<reference evidence="2 3" key="1">
    <citation type="journal article" date="2005" name="Nucleic Acids Res.">
        <title>The genome sequence of Xanthomonas oryzae pathovar oryzae KACC10331, the bacterial blight pathogen of rice.</title>
        <authorList>
            <person name="Lee B.M."/>
            <person name="Park Y.J."/>
            <person name="Park D.S."/>
            <person name="Kang H.W."/>
            <person name="Kim J.G."/>
            <person name="Song E.S."/>
            <person name="Park I.C."/>
            <person name="Yoon U.H."/>
            <person name="Hahn J.H."/>
            <person name="Koo B.S."/>
            <person name="Lee G.B."/>
            <person name="Kim H."/>
            <person name="Park H.S."/>
            <person name="Yoon K.O."/>
            <person name="Kim J.H."/>
            <person name="Jung C.H."/>
            <person name="Koh N.H."/>
            <person name="Seo J.S."/>
            <person name="Go S.J."/>
        </authorList>
    </citation>
    <scope>NUCLEOTIDE SEQUENCE [LARGE SCALE GENOMIC DNA]</scope>
    <source>
        <strain evidence="3">KACC10331 / KXO85</strain>
    </source>
</reference>
<dbReference type="KEGG" id="xoo:XOO3088"/>
<dbReference type="EMBL" id="AE013598">
    <property type="protein sequence ID" value="AAW76342.1"/>
    <property type="molecule type" value="Genomic_DNA"/>
</dbReference>
<feature type="compositionally biased region" description="Basic and acidic residues" evidence="1">
    <location>
        <begin position="72"/>
        <end position="82"/>
    </location>
</feature>
<dbReference type="PANTHER" id="PTHR36569">
    <property type="match status" value="1"/>
</dbReference>
<keyword evidence="3" id="KW-1185">Reference proteome</keyword>
<evidence type="ECO:0008006" key="4">
    <source>
        <dbReference type="Google" id="ProtNLM"/>
    </source>
</evidence>
<dbReference type="Pfam" id="PF10685">
    <property type="entry name" value="KGG"/>
    <property type="match status" value="1"/>
</dbReference>
<dbReference type="Proteomes" id="UP000006735">
    <property type="component" value="Chromosome"/>
</dbReference>
<dbReference type="STRING" id="291331.XOO3088"/>
<accession>Q5GY79</accession>
<dbReference type="HOGENOM" id="CLU_142865_0_2_6"/>
<evidence type="ECO:0000313" key="3">
    <source>
        <dbReference type="Proteomes" id="UP000006735"/>
    </source>
</evidence>
<dbReference type="InterPro" id="IPR019626">
    <property type="entry name" value="Stress-induced_KGG_rpt"/>
</dbReference>
<evidence type="ECO:0000256" key="1">
    <source>
        <dbReference type="SAM" id="MobiDB-lite"/>
    </source>
</evidence>
<feature type="compositionally biased region" description="Low complexity" evidence="1">
    <location>
        <begin position="56"/>
        <end position="69"/>
    </location>
</feature>
<dbReference type="PANTHER" id="PTHR36569:SF5">
    <property type="entry name" value="CONIDIATION-SPECIFIC PROTEIN 10 (EUROFUNG)"/>
    <property type="match status" value="1"/>
</dbReference>
<sequence>MHRGTYVSGLARMLRQADYPGVTEASRGGTVEDVQSITRSRRGFAALDPEKRRVLASSGGKAAHASGNAHEFTSDEAREAGRKGGQAVSRDRDHMSRIGSKGGRSKQAKPQEESA</sequence>
<organism evidence="2 3">
    <name type="scientific">Xanthomonas oryzae pv. oryzae (strain KACC10331 / KXO85)</name>
    <dbReference type="NCBI Taxonomy" id="291331"/>
    <lineage>
        <taxon>Bacteria</taxon>
        <taxon>Pseudomonadati</taxon>
        <taxon>Pseudomonadota</taxon>
        <taxon>Gammaproteobacteria</taxon>
        <taxon>Lysobacterales</taxon>
        <taxon>Lysobacteraceae</taxon>
        <taxon>Xanthomonas</taxon>
    </lineage>
</organism>